<dbReference type="Pfam" id="PF04402">
    <property type="entry name" value="SIMPL"/>
    <property type="match status" value="2"/>
</dbReference>
<dbReference type="EMBL" id="CP001739">
    <property type="protein sequence ID" value="ACZ10648.1"/>
    <property type="molecule type" value="Genomic_DNA"/>
</dbReference>
<dbReference type="Gene3D" id="3.30.110.170">
    <property type="entry name" value="Protein of unknown function (DUF541), domain 1"/>
    <property type="match status" value="1"/>
</dbReference>
<dbReference type="KEGG" id="str:Sterm_3814"/>
<proteinExistence type="predicted"/>
<dbReference type="PANTHER" id="PTHR34387">
    <property type="entry name" value="SLR1258 PROTEIN"/>
    <property type="match status" value="1"/>
</dbReference>
<dbReference type="PANTHER" id="PTHR34387:SF2">
    <property type="entry name" value="SLR1258 PROTEIN"/>
    <property type="match status" value="1"/>
</dbReference>
<dbReference type="HOGENOM" id="CLU_778205_0_0_0"/>
<name>D1AG22_SEBTE</name>
<evidence type="ECO:0008006" key="3">
    <source>
        <dbReference type="Google" id="ProtNLM"/>
    </source>
</evidence>
<protein>
    <recommendedName>
        <fullName evidence="3">Outer membrane protein</fullName>
    </recommendedName>
</protein>
<reference evidence="2" key="1">
    <citation type="submission" date="2009-09" db="EMBL/GenBank/DDBJ databases">
        <title>The complete chromosome of Sebaldella termitidis ATCC 33386.</title>
        <authorList>
            <consortium name="US DOE Joint Genome Institute (JGI-PGF)"/>
            <person name="Lucas S."/>
            <person name="Copeland A."/>
            <person name="Lapidus A."/>
            <person name="Glavina del Rio T."/>
            <person name="Dalin E."/>
            <person name="Tice H."/>
            <person name="Bruce D."/>
            <person name="Goodwin L."/>
            <person name="Pitluck S."/>
            <person name="Kyrpides N."/>
            <person name="Mavromatis K."/>
            <person name="Ivanova N."/>
            <person name="Mikhailova N."/>
            <person name="Sims D."/>
            <person name="Meincke L."/>
            <person name="Brettin T."/>
            <person name="Detter J.C."/>
            <person name="Han C."/>
            <person name="Larimer F."/>
            <person name="Land M."/>
            <person name="Hauser L."/>
            <person name="Markowitz V."/>
            <person name="Cheng J.F."/>
            <person name="Hugenholtz P."/>
            <person name="Woyke T."/>
            <person name="Wu D."/>
            <person name="Eisen J.A."/>
        </authorList>
    </citation>
    <scope>NUCLEOTIDE SEQUENCE [LARGE SCALE GENOMIC DNA]</scope>
    <source>
        <strain evidence="2">ATCC 33386 / NCTC 11300</strain>
    </source>
</reference>
<dbReference type="InterPro" id="IPR007497">
    <property type="entry name" value="SIMPL/DUF541"/>
</dbReference>
<dbReference type="eggNOG" id="COG2968">
    <property type="taxonomic scope" value="Bacteria"/>
</dbReference>
<organism evidence="1 2">
    <name type="scientific">Sebaldella termitidis (strain ATCC 33386 / NCTC 11300)</name>
    <dbReference type="NCBI Taxonomy" id="526218"/>
    <lineage>
        <taxon>Bacteria</taxon>
        <taxon>Fusobacteriati</taxon>
        <taxon>Fusobacteriota</taxon>
        <taxon>Fusobacteriia</taxon>
        <taxon>Fusobacteriales</taxon>
        <taxon>Leptotrichiaceae</taxon>
        <taxon>Sebaldella</taxon>
    </lineage>
</organism>
<sequence length="356" mass="40477">MKKFILVLALGFSVFLAGEPIRKLSVTGNAEKEVMPDIAKISFRVYTKNENLKKAGQENSKNMENFKNELKKRNIPVTAIETYNYYTQKSTERDTAESKKTEYYTTLYFAVKVTDLTKIPDLISLSESNKIKSLKSDSLDKSIYYGEINRNSSQKSSAISDTFKVYDSIKSQLARLGISGSNISVYSYSTTSREVTDNKSVKNKEYHNIYNDFVLELKDISRINDVIKIAEDNKISVQGNIAFDISNKDQIESELYNAAYEQTKTKAVSILKSSEMKLGDPLVVSESISYQNQAIQEDYNYTKQINAKNLDVRGGMDMEYRQVPAMTATTEARPQIDYKPQVMKLTQNVSVLYEIK</sequence>
<dbReference type="STRING" id="526218.Sterm_3814"/>
<dbReference type="Proteomes" id="UP000000845">
    <property type="component" value="Chromosome"/>
</dbReference>
<keyword evidence="2" id="KW-1185">Reference proteome</keyword>
<evidence type="ECO:0000313" key="2">
    <source>
        <dbReference type="Proteomes" id="UP000000845"/>
    </source>
</evidence>
<dbReference type="RefSeq" id="WP_012863228.1">
    <property type="nucleotide sequence ID" value="NC_013517.1"/>
</dbReference>
<evidence type="ECO:0000313" key="1">
    <source>
        <dbReference type="EMBL" id="ACZ10648.1"/>
    </source>
</evidence>
<dbReference type="GO" id="GO:0006974">
    <property type="term" value="P:DNA damage response"/>
    <property type="evidence" value="ECO:0007669"/>
    <property type="project" value="TreeGrafter"/>
</dbReference>
<dbReference type="AlphaFoldDB" id="D1AG22"/>
<gene>
    <name evidence="1" type="ordered locus">Sterm_3814</name>
</gene>
<reference evidence="1 2" key="2">
    <citation type="journal article" date="2010" name="Stand. Genomic Sci.">
        <title>Complete genome sequence of Sebaldella termitidis type strain (NCTC 11300).</title>
        <authorList>
            <person name="Harmon-Smith M."/>
            <person name="Celia L."/>
            <person name="Chertkov O."/>
            <person name="Lapidus A."/>
            <person name="Copeland A."/>
            <person name="Glavina Del Rio T."/>
            <person name="Nolan M."/>
            <person name="Lucas S."/>
            <person name="Tice H."/>
            <person name="Cheng J.F."/>
            <person name="Han C."/>
            <person name="Detter J.C."/>
            <person name="Bruce D."/>
            <person name="Goodwin L."/>
            <person name="Pitluck S."/>
            <person name="Pati A."/>
            <person name="Liolios K."/>
            <person name="Ivanova N."/>
            <person name="Mavromatis K."/>
            <person name="Mikhailova N."/>
            <person name="Chen A."/>
            <person name="Palaniappan K."/>
            <person name="Land M."/>
            <person name="Hauser L."/>
            <person name="Chang Y.J."/>
            <person name="Jeffries C.D."/>
            <person name="Brettin T."/>
            <person name="Goker M."/>
            <person name="Beck B."/>
            <person name="Bristow J."/>
            <person name="Eisen J.A."/>
            <person name="Markowitz V."/>
            <person name="Hugenholtz P."/>
            <person name="Kyrpides N.C."/>
            <person name="Klenk H.P."/>
            <person name="Chen F."/>
        </authorList>
    </citation>
    <scope>NUCLEOTIDE SEQUENCE [LARGE SCALE GENOMIC DNA]</scope>
    <source>
        <strain evidence="2">ATCC 33386 / NCTC 11300</strain>
    </source>
</reference>
<accession>D1AG22</accession>
<dbReference type="Gene3D" id="3.30.70.2970">
    <property type="entry name" value="Protein of unknown function (DUF541), domain 2"/>
    <property type="match status" value="1"/>
</dbReference>
<dbReference type="InterPro" id="IPR052022">
    <property type="entry name" value="26kDa_periplasmic_antigen"/>
</dbReference>